<evidence type="ECO:0000256" key="6">
    <source>
        <dbReference type="PROSITE-ProRule" id="PRU01016"/>
    </source>
</evidence>
<evidence type="ECO:0000313" key="9">
    <source>
        <dbReference type="EMBL" id="MBD2542489.1"/>
    </source>
</evidence>
<keyword evidence="4 6" id="KW-0949">S-adenosyl-L-methionine</keyword>
<evidence type="ECO:0000256" key="7">
    <source>
        <dbReference type="RuleBase" id="RU000416"/>
    </source>
</evidence>
<comment type="caution">
    <text evidence="9">The sequence shown here is derived from an EMBL/GenBank/DDBJ whole genome shotgun (WGS) entry which is preliminary data.</text>
</comment>
<dbReference type="InterPro" id="IPR050390">
    <property type="entry name" value="C5-Methyltransferase"/>
</dbReference>
<comment type="similarity">
    <text evidence="6 7">Belongs to the class I-like SAM-binding methyltransferase superfamily. C5-methyltransferase family.</text>
</comment>
<dbReference type="InterPro" id="IPR001525">
    <property type="entry name" value="C5_MeTfrase"/>
</dbReference>
<evidence type="ECO:0000256" key="3">
    <source>
        <dbReference type="ARBA" id="ARBA00022679"/>
    </source>
</evidence>
<feature type="region of interest" description="Disordered" evidence="8">
    <location>
        <begin position="326"/>
        <end position="347"/>
    </location>
</feature>
<feature type="compositionally biased region" description="Basic residues" evidence="8">
    <location>
        <begin position="335"/>
        <end position="347"/>
    </location>
</feature>
<keyword evidence="10" id="KW-1185">Reference proteome</keyword>
<keyword evidence="5" id="KW-0680">Restriction system</keyword>
<dbReference type="PRINTS" id="PR00105">
    <property type="entry name" value="C5METTRFRASE"/>
</dbReference>
<dbReference type="Pfam" id="PF00145">
    <property type="entry name" value="DNA_methylase"/>
    <property type="match status" value="1"/>
</dbReference>
<accession>A0ABR8E8L6</accession>
<keyword evidence="3 6" id="KW-0808">Transferase</keyword>
<evidence type="ECO:0000256" key="4">
    <source>
        <dbReference type="ARBA" id="ARBA00022691"/>
    </source>
</evidence>
<sequence>MSGHRHRTRPIAVDLFAGVGGFSLGIEQAGFDVVAALDIDPVHAAVYSYNFPHTTVLCADATKVSAKAIENAAIRGWISHPVEIYRHRPVKPWQGEIDLVIGGPPAEGFSQTNKRELQDERNDLVFEFSRLVRELQPRYFVMENVTNLLDAPYDDLRKKLLEDLAAGGYHITQPVQEINARNFGVPQDRSRLFILGTRIGYPLLEYPEFSANDPDAIQVTVGDAIADLPNVDRWHKLLGTDELLLTPEQLLECEQRSSQYARSLRGLIPDPHNLGYPRQWNPQMLTGAMRTVHTEASAKRFATTPMGKVEPQSRLRRLDINHVCPPLRAGTGKDRGRHTSPRPIHPKHPRVISVREAARLHSFPDWFRFHATKWHGFRQVGNALPPLLARAIGAKVVQNLELHPLTLPPDSPALELGDLRLLWMSPSEASDYWQKIN</sequence>
<dbReference type="Gene3D" id="3.40.50.150">
    <property type="entry name" value="Vaccinia Virus protein VP39"/>
    <property type="match status" value="1"/>
</dbReference>
<evidence type="ECO:0000256" key="1">
    <source>
        <dbReference type="ARBA" id="ARBA00011975"/>
    </source>
</evidence>
<name>A0ABR8E8L6_9CYAN</name>
<dbReference type="GO" id="GO:0008168">
    <property type="term" value="F:methyltransferase activity"/>
    <property type="evidence" value="ECO:0007669"/>
    <property type="project" value="UniProtKB-KW"/>
</dbReference>
<dbReference type="PROSITE" id="PS00095">
    <property type="entry name" value="C5_MTASE_2"/>
    <property type="match status" value="1"/>
</dbReference>
<keyword evidence="2 6" id="KW-0489">Methyltransferase</keyword>
<evidence type="ECO:0000256" key="8">
    <source>
        <dbReference type="SAM" id="MobiDB-lite"/>
    </source>
</evidence>
<dbReference type="GO" id="GO:0032259">
    <property type="term" value="P:methylation"/>
    <property type="evidence" value="ECO:0007669"/>
    <property type="project" value="UniProtKB-KW"/>
</dbReference>
<dbReference type="Proteomes" id="UP000641954">
    <property type="component" value="Unassembled WGS sequence"/>
</dbReference>
<comment type="caution">
    <text evidence="6">Lacks conserved residue(s) required for the propagation of feature annotation.</text>
</comment>
<evidence type="ECO:0000313" key="10">
    <source>
        <dbReference type="Proteomes" id="UP000641954"/>
    </source>
</evidence>
<dbReference type="EMBL" id="JACJSK010000002">
    <property type="protein sequence ID" value="MBD2542489.1"/>
    <property type="molecule type" value="Genomic_DNA"/>
</dbReference>
<dbReference type="SUPFAM" id="SSF53335">
    <property type="entry name" value="S-adenosyl-L-methionine-dependent methyltransferases"/>
    <property type="match status" value="1"/>
</dbReference>
<gene>
    <name evidence="9" type="ORF">H6G72_01105</name>
</gene>
<dbReference type="NCBIfam" id="TIGR00675">
    <property type="entry name" value="dcm"/>
    <property type="match status" value="1"/>
</dbReference>
<dbReference type="EC" id="2.1.1.37" evidence="1"/>
<reference evidence="9 10" key="1">
    <citation type="journal article" date="2020" name="ISME J.">
        <title>Comparative genomics reveals insights into cyanobacterial evolution and habitat adaptation.</title>
        <authorList>
            <person name="Chen M.Y."/>
            <person name="Teng W.K."/>
            <person name="Zhao L."/>
            <person name="Hu C.X."/>
            <person name="Zhou Y.K."/>
            <person name="Han B.P."/>
            <person name="Song L.R."/>
            <person name="Shu W.S."/>
        </authorList>
    </citation>
    <scope>NUCLEOTIDE SEQUENCE [LARGE SCALE GENOMIC DNA]</scope>
    <source>
        <strain evidence="9 10">FACHB-1370</strain>
    </source>
</reference>
<dbReference type="PANTHER" id="PTHR10629">
    <property type="entry name" value="CYTOSINE-SPECIFIC METHYLTRANSFERASE"/>
    <property type="match status" value="1"/>
</dbReference>
<dbReference type="PANTHER" id="PTHR10629:SF52">
    <property type="entry name" value="DNA (CYTOSINE-5)-METHYLTRANSFERASE 1"/>
    <property type="match status" value="1"/>
</dbReference>
<dbReference type="PROSITE" id="PS51679">
    <property type="entry name" value="SAM_MT_C5"/>
    <property type="match status" value="1"/>
</dbReference>
<dbReference type="InterPro" id="IPR029063">
    <property type="entry name" value="SAM-dependent_MTases_sf"/>
</dbReference>
<evidence type="ECO:0000256" key="2">
    <source>
        <dbReference type="ARBA" id="ARBA00022603"/>
    </source>
</evidence>
<organism evidence="9 10">
    <name type="scientific">Planktothricoides raciborskii FACHB-1370</name>
    <dbReference type="NCBI Taxonomy" id="2949576"/>
    <lineage>
        <taxon>Bacteria</taxon>
        <taxon>Bacillati</taxon>
        <taxon>Cyanobacteriota</taxon>
        <taxon>Cyanophyceae</taxon>
        <taxon>Oscillatoriophycideae</taxon>
        <taxon>Oscillatoriales</taxon>
        <taxon>Oscillatoriaceae</taxon>
        <taxon>Planktothricoides</taxon>
    </lineage>
</organism>
<evidence type="ECO:0000256" key="5">
    <source>
        <dbReference type="ARBA" id="ARBA00022747"/>
    </source>
</evidence>
<dbReference type="InterPro" id="IPR031303">
    <property type="entry name" value="C5_meth_CS"/>
</dbReference>
<dbReference type="Gene3D" id="3.90.120.10">
    <property type="entry name" value="DNA Methylase, subunit A, domain 2"/>
    <property type="match status" value="1"/>
</dbReference>
<proteinExistence type="inferred from homology"/>
<protein>
    <recommendedName>
        <fullName evidence="1">DNA (cytosine-5-)-methyltransferase</fullName>
        <ecNumber evidence="1">2.1.1.37</ecNumber>
    </recommendedName>
</protein>